<feature type="signal peptide" evidence="2">
    <location>
        <begin position="1"/>
        <end position="16"/>
    </location>
</feature>
<evidence type="ECO:0000313" key="3">
    <source>
        <dbReference type="EMBL" id="CAA7268589.1"/>
    </source>
</evidence>
<evidence type="ECO:0000313" key="4">
    <source>
        <dbReference type="Proteomes" id="UP000467700"/>
    </source>
</evidence>
<proteinExistence type="predicted"/>
<comment type="caution">
    <text evidence="3">The sequence shown here is derived from an EMBL/GenBank/DDBJ whole genome shotgun (WGS) entry which is preliminary data.</text>
</comment>
<keyword evidence="2" id="KW-0732">Signal</keyword>
<keyword evidence="1" id="KW-0472">Membrane</keyword>
<sequence>MLIVFLLVTLLKLVSGLPVRHSSTSSLQSLSIRADLGDANQQRSLWDILKSSFATLFACIWLSIHPNIPAPSDGEWTQRRRRLTAMLCALIVPELVFVWALRQWWAANQIAKAHKGRGWTRVHGFFVSMGGFVLTKGNRVPLDADQIVKLEARGLIKWPDISKEEIQDRSKGDFLAKSVALVQTTWFVVQCIARFQQRMTVTELELVTVAYAGLNVALYLTWWNKPLDVRSPAPVVETATKEIMQVLYGAPRDDGASETTVDDTATLSKLSIVVDSSSVSKSKPSLRLMPSPRKALHNLLRFFAWLARPFNGMLTANEIHRGANRVPTFYAPDFEKEGKNNYYIGLGLLVAMLFGVIHCVGWNFDFPTSQERFLWRLAAAYIAVAPLPFQLLGSAILRHRKTGSRRSRVFMYMSARAWYSILALYVLARFALLVLPLIAFRKLPSGAYVDLAWSQYIPHV</sequence>
<feature type="chain" id="PRO_5035842780" description="Wax synthase domain-containing protein" evidence="2">
    <location>
        <begin position="17"/>
        <end position="460"/>
    </location>
</feature>
<feature type="transmembrane region" description="Helical" evidence="1">
    <location>
        <begin position="417"/>
        <end position="440"/>
    </location>
</feature>
<gene>
    <name evidence="3" type="ORF">AAE3_LOCUS10817</name>
</gene>
<reference evidence="3 4" key="1">
    <citation type="submission" date="2020-01" db="EMBL/GenBank/DDBJ databases">
        <authorList>
            <person name="Gupta K D."/>
        </authorList>
    </citation>
    <scope>NUCLEOTIDE SEQUENCE [LARGE SCALE GENOMIC DNA]</scope>
</reference>
<feature type="transmembrane region" description="Helical" evidence="1">
    <location>
        <begin position="373"/>
        <end position="397"/>
    </location>
</feature>
<evidence type="ECO:0000256" key="1">
    <source>
        <dbReference type="SAM" id="Phobius"/>
    </source>
</evidence>
<evidence type="ECO:0008006" key="5">
    <source>
        <dbReference type="Google" id="ProtNLM"/>
    </source>
</evidence>
<organism evidence="3 4">
    <name type="scientific">Cyclocybe aegerita</name>
    <name type="common">Black poplar mushroom</name>
    <name type="synonym">Agrocybe aegerita</name>
    <dbReference type="NCBI Taxonomy" id="1973307"/>
    <lineage>
        <taxon>Eukaryota</taxon>
        <taxon>Fungi</taxon>
        <taxon>Dikarya</taxon>
        <taxon>Basidiomycota</taxon>
        <taxon>Agaricomycotina</taxon>
        <taxon>Agaricomycetes</taxon>
        <taxon>Agaricomycetidae</taxon>
        <taxon>Agaricales</taxon>
        <taxon>Agaricineae</taxon>
        <taxon>Bolbitiaceae</taxon>
        <taxon>Cyclocybe</taxon>
    </lineage>
</organism>
<keyword evidence="4" id="KW-1185">Reference proteome</keyword>
<dbReference type="AlphaFoldDB" id="A0A8S0VTJ1"/>
<keyword evidence="1" id="KW-1133">Transmembrane helix</keyword>
<evidence type="ECO:0000256" key="2">
    <source>
        <dbReference type="SAM" id="SignalP"/>
    </source>
</evidence>
<dbReference type="Proteomes" id="UP000467700">
    <property type="component" value="Unassembled WGS sequence"/>
</dbReference>
<feature type="transmembrane region" description="Helical" evidence="1">
    <location>
        <begin position="85"/>
        <end position="105"/>
    </location>
</feature>
<accession>A0A8S0VTJ1</accession>
<dbReference type="PANTHER" id="PTHR35043">
    <property type="entry name" value="TRANSCRIPTION FACTOR DOMAIN-CONTAINING PROTEIN"/>
    <property type="match status" value="1"/>
</dbReference>
<keyword evidence="1" id="KW-0812">Transmembrane</keyword>
<protein>
    <recommendedName>
        <fullName evidence="5">Wax synthase domain-containing protein</fullName>
    </recommendedName>
</protein>
<dbReference type="EMBL" id="CACVBS010000068">
    <property type="protein sequence ID" value="CAA7268589.1"/>
    <property type="molecule type" value="Genomic_DNA"/>
</dbReference>
<dbReference type="OrthoDB" id="9451547at2759"/>
<feature type="transmembrane region" description="Helical" evidence="1">
    <location>
        <begin position="342"/>
        <end position="361"/>
    </location>
</feature>
<name>A0A8S0VTJ1_CYCAE</name>
<dbReference type="PANTHER" id="PTHR35043:SF7">
    <property type="entry name" value="TRANSCRIPTION FACTOR DOMAIN-CONTAINING PROTEIN"/>
    <property type="match status" value="1"/>
</dbReference>